<dbReference type="CDD" id="cd19165">
    <property type="entry name" value="HemeO"/>
    <property type="match status" value="1"/>
</dbReference>
<dbReference type="InterPro" id="IPR016053">
    <property type="entry name" value="Haem_Oase-like"/>
</dbReference>
<dbReference type="AlphaFoldDB" id="A0A6S6W1G4"/>
<dbReference type="GO" id="GO:0006788">
    <property type="term" value="P:heme oxidation"/>
    <property type="evidence" value="ECO:0007669"/>
    <property type="project" value="InterPro"/>
</dbReference>
<dbReference type="Pfam" id="PF01126">
    <property type="entry name" value="Heme_oxygenase"/>
    <property type="match status" value="1"/>
</dbReference>
<dbReference type="PANTHER" id="PTHR10720">
    <property type="entry name" value="HEME OXYGENASE"/>
    <property type="match status" value="1"/>
</dbReference>
<name>A0A6S6W1G4_9PLEO</name>
<keyword evidence="1" id="KW-0349">Heme</keyword>
<dbReference type="SUPFAM" id="SSF48613">
    <property type="entry name" value="Heme oxygenase-like"/>
    <property type="match status" value="1"/>
</dbReference>
<organism evidence="4 5">
    <name type="scientific">Pyrenophora teres f. teres</name>
    <dbReference type="NCBI Taxonomy" id="97479"/>
    <lineage>
        <taxon>Eukaryota</taxon>
        <taxon>Fungi</taxon>
        <taxon>Dikarya</taxon>
        <taxon>Ascomycota</taxon>
        <taxon>Pezizomycotina</taxon>
        <taxon>Dothideomycetes</taxon>
        <taxon>Pleosporomycetidae</taxon>
        <taxon>Pleosporales</taxon>
        <taxon>Pleosporineae</taxon>
        <taxon>Pleosporaceae</taxon>
        <taxon>Pyrenophora</taxon>
    </lineage>
</organism>
<evidence type="ECO:0000313" key="4">
    <source>
        <dbReference type="EMBL" id="CAE7034165.1"/>
    </source>
</evidence>
<proteinExistence type="predicted"/>
<keyword evidence="2" id="KW-0479">Metal-binding</keyword>
<accession>A0A6S6W1G4</accession>
<dbReference type="Proteomes" id="UP000472372">
    <property type="component" value="Chromosome 4"/>
</dbReference>
<gene>
    <name evidence="4" type="ORF">PTTW11_05359</name>
</gene>
<dbReference type="InterPro" id="IPR016084">
    <property type="entry name" value="Haem_Oase-like_multi-hlx"/>
</dbReference>
<sequence length="390" mass="43013">MLEEQDRGVRDEARDASPRLPVSLSGEINAATRALHTNLNRLITSRLPLALPPYTNDPAFYATGLVHFAHIFLTFESLWADLLRDHGTHPANTDAAAAMDPETATPFSPLLSYLLVNPYDSPSLFTSTLGAPTPPSPQLTAFLQSLRPKGLIRSGRLKRDLEYLLAVHPTDLEVLLAKYPGEKVADFCTHIRKSVNEKPWTLVAYAWCFYMAIFSGGRWIRGGLLKAPPGFWPADHNGQEPDLQDCGLSFWHFPGSLDGEDIKAEFKARLADAEGLFTPDERVDMIEEAKHIFRLCATLVDELDDMVGTDMQTAQQHVFQHHGQHPPDSSPVPQSEKQGLMGVSQVLGMRVAPVSKSSDAFTLFFKRPEVTGTIVAVGGCLACVALFRLQ</sequence>
<dbReference type="GO" id="GO:0004392">
    <property type="term" value="F:heme oxygenase (decyclizing) activity"/>
    <property type="evidence" value="ECO:0007669"/>
    <property type="project" value="InterPro"/>
</dbReference>
<reference evidence="4" key="1">
    <citation type="submission" date="2021-02" db="EMBL/GenBank/DDBJ databases">
        <authorList>
            <person name="Syme A R."/>
            <person name="Syme A R."/>
            <person name="Moolhuijzen P."/>
        </authorList>
    </citation>
    <scope>NUCLEOTIDE SEQUENCE</scope>
    <source>
        <strain evidence="4">W1-1</strain>
    </source>
</reference>
<evidence type="ECO:0000313" key="5">
    <source>
        <dbReference type="Proteomes" id="UP000472372"/>
    </source>
</evidence>
<dbReference type="GO" id="GO:0046872">
    <property type="term" value="F:metal ion binding"/>
    <property type="evidence" value="ECO:0007669"/>
    <property type="project" value="UniProtKB-KW"/>
</dbReference>
<evidence type="ECO:0000256" key="2">
    <source>
        <dbReference type="ARBA" id="ARBA00022723"/>
    </source>
</evidence>
<dbReference type="PANTHER" id="PTHR10720:SF0">
    <property type="entry name" value="HEME OXYGENASE"/>
    <property type="match status" value="1"/>
</dbReference>
<dbReference type="EMBL" id="HG992980">
    <property type="protein sequence ID" value="CAE7034165.1"/>
    <property type="molecule type" value="Genomic_DNA"/>
</dbReference>
<keyword evidence="3" id="KW-0408">Iron</keyword>
<evidence type="ECO:0000256" key="1">
    <source>
        <dbReference type="ARBA" id="ARBA00022617"/>
    </source>
</evidence>
<evidence type="ECO:0000256" key="3">
    <source>
        <dbReference type="ARBA" id="ARBA00023004"/>
    </source>
</evidence>
<dbReference type="InterPro" id="IPR002051">
    <property type="entry name" value="Haem_Oase"/>
</dbReference>
<protein>
    <submittedName>
        <fullName evidence="4">Heme oxygenase domain containing protein</fullName>
    </submittedName>
</protein>
<dbReference type="Gene3D" id="1.20.910.10">
    <property type="entry name" value="Heme oxygenase-like"/>
    <property type="match status" value="1"/>
</dbReference>